<evidence type="ECO:0000313" key="4">
    <source>
        <dbReference type="EMBL" id="MCV9386956.1"/>
    </source>
</evidence>
<gene>
    <name evidence="4" type="ORF">N7U62_09800</name>
</gene>
<comment type="caution">
    <text evidence="4">The sequence shown here is derived from an EMBL/GenBank/DDBJ whole genome shotgun (WGS) entry which is preliminary data.</text>
</comment>
<dbReference type="SMART" id="SM00116">
    <property type="entry name" value="CBS"/>
    <property type="match status" value="2"/>
</dbReference>
<keyword evidence="1" id="KW-0677">Repeat</keyword>
<dbReference type="Gene3D" id="3.10.580.10">
    <property type="entry name" value="CBS-domain"/>
    <property type="match status" value="2"/>
</dbReference>
<dbReference type="InterPro" id="IPR051462">
    <property type="entry name" value="CBS_domain-containing"/>
</dbReference>
<dbReference type="EMBL" id="JAOYOD010000001">
    <property type="protein sequence ID" value="MCV9386956.1"/>
    <property type="molecule type" value="Genomic_DNA"/>
</dbReference>
<dbReference type="InterPro" id="IPR046342">
    <property type="entry name" value="CBS_dom_sf"/>
</dbReference>
<name>A0ABT3CTP2_9BACT</name>
<dbReference type="PANTHER" id="PTHR48108:SF26">
    <property type="entry name" value="CBS DOMAIN-CONTAINING PROTEIN DDB_G0289609"/>
    <property type="match status" value="1"/>
</dbReference>
<dbReference type="PANTHER" id="PTHR48108">
    <property type="entry name" value="CBS DOMAIN-CONTAINING PROTEIN CBSX2, CHLOROPLASTIC"/>
    <property type="match status" value="1"/>
</dbReference>
<dbReference type="PROSITE" id="PS51371">
    <property type="entry name" value="CBS"/>
    <property type="match status" value="2"/>
</dbReference>
<sequence>MSKDLITVDLTDPIQEVMNVFEQIRIKHVPVMANGTLVGIISQSDVSRLSFGSKLMDDQTETDTSILEMISVNQVMKPNPVTIGVTHSIKEAAEIFTRSTFHALPVTENNELVGIVTTTDLIKYMLKLSE</sequence>
<accession>A0ABT3CTP2</accession>
<keyword evidence="5" id="KW-1185">Reference proteome</keyword>
<evidence type="ECO:0000313" key="5">
    <source>
        <dbReference type="Proteomes" id="UP001300692"/>
    </source>
</evidence>
<proteinExistence type="predicted"/>
<protein>
    <submittedName>
        <fullName evidence="4">CBS domain-containing protein</fullName>
    </submittedName>
</protein>
<organism evidence="4 5">
    <name type="scientific">Reichenbachiella ulvae</name>
    <dbReference type="NCBI Taxonomy" id="2980104"/>
    <lineage>
        <taxon>Bacteria</taxon>
        <taxon>Pseudomonadati</taxon>
        <taxon>Bacteroidota</taxon>
        <taxon>Cytophagia</taxon>
        <taxon>Cytophagales</taxon>
        <taxon>Reichenbachiellaceae</taxon>
        <taxon>Reichenbachiella</taxon>
    </lineage>
</organism>
<dbReference type="Pfam" id="PF00571">
    <property type="entry name" value="CBS"/>
    <property type="match status" value="2"/>
</dbReference>
<dbReference type="InterPro" id="IPR000644">
    <property type="entry name" value="CBS_dom"/>
</dbReference>
<evidence type="ECO:0000259" key="3">
    <source>
        <dbReference type="PROSITE" id="PS51371"/>
    </source>
</evidence>
<dbReference type="RefSeq" id="WP_264137787.1">
    <property type="nucleotide sequence ID" value="NZ_JAOYOD010000001.1"/>
</dbReference>
<dbReference type="Proteomes" id="UP001300692">
    <property type="component" value="Unassembled WGS sequence"/>
</dbReference>
<feature type="domain" description="CBS" evidence="3">
    <location>
        <begin position="76"/>
        <end position="130"/>
    </location>
</feature>
<dbReference type="SUPFAM" id="SSF54631">
    <property type="entry name" value="CBS-domain pair"/>
    <property type="match status" value="1"/>
</dbReference>
<evidence type="ECO:0000256" key="2">
    <source>
        <dbReference type="PROSITE-ProRule" id="PRU00703"/>
    </source>
</evidence>
<evidence type="ECO:0000256" key="1">
    <source>
        <dbReference type="ARBA" id="ARBA00022737"/>
    </source>
</evidence>
<keyword evidence="2" id="KW-0129">CBS domain</keyword>
<reference evidence="4 5" key="1">
    <citation type="submission" date="2022-10" db="EMBL/GenBank/DDBJ databases">
        <title>Comparative genomics and taxonomic characterization of three novel marine species of genus Reichenbachiella exhibiting antioxidant and polysaccharide degradation activities.</title>
        <authorList>
            <person name="Muhammad N."/>
            <person name="Lee Y.-J."/>
            <person name="Ko J."/>
            <person name="Kim S.-G."/>
        </authorList>
    </citation>
    <scope>NUCLEOTIDE SEQUENCE [LARGE SCALE GENOMIC DNA]</scope>
    <source>
        <strain evidence="4 5">ABR2-5</strain>
    </source>
</reference>
<feature type="domain" description="CBS" evidence="3">
    <location>
        <begin position="1"/>
        <end position="56"/>
    </location>
</feature>